<accession>X1HJT4</accession>
<organism evidence="1">
    <name type="scientific">marine sediment metagenome</name>
    <dbReference type="NCBI Taxonomy" id="412755"/>
    <lineage>
        <taxon>unclassified sequences</taxon>
        <taxon>metagenomes</taxon>
        <taxon>ecological metagenomes</taxon>
    </lineage>
</organism>
<dbReference type="EMBL" id="BARU01031007">
    <property type="protein sequence ID" value="GAH69747.1"/>
    <property type="molecule type" value="Genomic_DNA"/>
</dbReference>
<evidence type="ECO:0008006" key="2">
    <source>
        <dbReference type="Google" id="ProtNLM"/>
    </source>
</evidence>
<sequence length="182" mass="21305">PERDEQEHIGYVFISEDNKQVLQIRLDGFTYSRLRPYETWEKLRDEAKRLWNLFVDSLKPISIERVACRFINELSLEMPTKLDDYITSLPSRIKGVPDLLESFLTRVTIPNEELSAKAIITQALDRVDQEGKGILILDIDVFKEGPFAVDRDDAWDTLESFHEYKNQIFFGSITEQTVEKYK</sequence>
<dbReference type="AlphaFoldDB" id="X1HJT4"/>
<protein>
    <recommendedName>
        <fullName evidence="2">TIGR04255 family protein</fullName>
    </recommendedName>
</protein>
<name>X1HJT4_9ZZZZ</name>
<dbReference type="NCBIfam" id="TIGR04255">
    <property type="entry name" value="sporadTIGR04255"/>
    <property type="match status" value="1"/>
</dbReference>
<feature type="non-terminal residue" evidence="1">
    <location>
        <position position="1"/>
    </location>
</feature>
<dbReference type="InterPro" id="IPR026349">
    <property type="entry name" value="CHP04255"/>
</dbReference>
<reference evidence="1" key="1">
    <citation type="journal article" date="2014" name="Front. Microbiol.">
        <title>High frequency of phylogenetically diverse reductive dehalogenase-homologous genes in deep subseafloor sedimentary metagenomes.</title>
        <authorList>
            <person name="Kawai M."/>
            <person name="Futagami T."/>
            <person name="Toyoda A."/>
            <person name="Takaki Y."/>
            <person name="Nishi S."/>
            <person name="Hori S."/>
            <person name="Arai W."/>
            <person name="Tsubouchi T."/>
            <person name="Morono Y."/>
            <person name="Uchiyama I."/>
            <person name="Ito T."/>
            <person name="Fujiyama A."/>
            <person name="Inagaki F."/>
            <person name="Takami H."/>
        </authorList>
    </citation>
    <scope>NUCLEOTIDE SEQUENCE</scope>
    <source>
        <strain evidence="1">Expedition CK06-06</strain>
    </source>
</reference>
<proteinExistence type="predicted"/>
<comment type="caution">
    <text evidence="1">The sequence shown here is derived from an EMBL/GenBank/DDBJ whole genome shotgun (WGS) entry which is preliminary data.</text>
</comment>
<evidence type="ECO:0000313" key="1">
    <source>
        <dbReference type="EMBL" id="GAH69747.1"/>
    </source>
</evidence>
<gene>
    <name evidence="1" type="ORF">S03H2_49103</name>
</gene>